<comment type="subcellular location">
    <subcellularLocation>
        <location evidence="2">Cytoplasm</location>
    </subcellularLocation>
</comment>
<dbReference type="Gene3D" id="1.10.1270.20">
    <property type="entry name" value="tRNA(m1g37)methyltransferase, domain 2"/>
    <property type="match status" value="1"/>
</dbReference>
<dbReference type="InterPro" id="IPR016009">
    <property type="entry name" value="tRNA_MeTrfase_TRMD/TRM10"/>
</dbReference>
<dbReference type="InterPro" id="IPR002649">
    <property type="entry name" value="tRNA_m1G_MeTrfase_TrmD"/>
</dbReference>
<dbReference type="FunFam" id="3.40.1280.10:FF:000001">
    <property type="entry name" value="tRNA (guanine-N(1)-)-methyltransferase"/>
    <property type="match status" value="1"/>
</dbReference>
<evidence type="ECO:0000256" key="2">
    <source>
        <dbReference type="ARBA" id="ARBA00004496"/>
    </source>
</evidence>
<comment type="similarity">
    <text evidence="3">Belongs to the RNA methyltransferase TrmD family.</text>
</comment>
<dbReference type="Proteomes" id="UP001174909">
    <property type="component" value="Unassembled WGS sequence"/>
</dbReference>
<accession>A0AA35W5T8</accession>
<evidence type="ECO:0000256" key="14">
    <source>
        <dbReference type="ARBA" id="ARBA00047783"/>
    </source>
</evidence>
<evidence type="ECO:0000256" key="11">
    <source>
        <dbReference type="ARBA" id="ARBA00022694"/>
    </source>
</evidence>
<evidence type="ECO:0000256" key="13">
    <source>
        <dbReference type="ARBA" id="ARBA00033392"/>
    </source>
</evidence>
<dbReference type="Pfam" id="PF01746">
    <property type="entry name" value="tRNA_m1G_MT"/>
    <property type="match status" value="1"/>
</dbReference>
<proteinExistence type="inferred from homology"/>
<evidence type="ECO:0000256" key="12">
    <source>
        <dbReference type="ARBA" id="ARBA00029736"/>
    </source>
</evidence>
<keyword evidence="11" id="KW-0819">tRNA processing</keyword>
<dbReference type="GO" id="GO:0005829">
    <property type="term" value="C:cytosol"/>
    <property type="evidence" value="ECO:0007669"/>
    <property type="project" value="TreeGrafter"/>
</dbReference>
<evidence type="ECO:0000256" key="10">
    <source>
        <dbReference type="ARBA" id="ARBA00022691"/>
    </source>
</evidence>
<organism evidence="17 18">
    <name type="scientific">Geodia barretti</name>
    <name type="common">Barrett's horny sponge</name>
    <dbReference type="NCBI Taxonomy" id="519541"/>
    <lineage>
        <taxon>Eukaryota</taxon>
        <taxon>Metazoa</taxon>
        <taxon>Porifera</taxon>
        <taxon>Demospongiae</taxon>
        <taxon>Heteroscleromorpha</taxon>
        <taxon>Tetractinellida</taxon>
        <taxon>Astrophorina</taxon>
        <taxon>Geodiidae</taxon>
        <taxon>Geodia</taxon>
    </lineage>
</organism>
<evidence type="ECO:0000256" key="5">
    <source>
        <dbReference type="ARBA" id="ARBA00012807"/>
    </source>
</evidence>
<comment type="subunit">
    <text evidence="4">Homodimer.</text>
</comment>
<keyword evidence="9" id="KW-0808">Transferase</keyword>
<name>A0AA35W5T8_GEOBA</name>
<keyword evidence="10" id="KW-0949">S-adenosyl-L-methionine</keyword>
<dbReference type="AlphaFoldDB" id="A0AA35W5T8"/>
<evidence type="ECO:0000256" key="1">
    <source>
        <dbReference type="ARBA" id="ARBA00002634"/>
    </source>
</evidence>
<dbReference type="EMBL" id="CASHTH010000843">
    <property type="protein sequence ID" value="CAI8008424.1"/>
    <property type="molecule type" value="Genomic_DNA"/>
</dbReference>
<reference evidence="17" key="1">
    <citation type="submission" date="2023-03" db="EMBL/GenBank/DDBJ databases">
        <authorList>
            <person name="Steffen K."/>
            <person name="Cardenas P."/>
        </authorList>
    </citation>
    <scope>NUCLEOTIDE SEQUENCE</scope>
</reference>
<evidence type="ECO:0000259" key="16">
    <source>
        <dbReference type="Pfam" id="PF01746"/>
    </source>
</evidence>
<dbReference type="InterPro" id="IPR029026">
    <property type="entry name" value="tRNA_m1G_MTases_N"/>
</dbReference>
<evidence type="ECO:0000313" key="17">
    <source>
        <dbReference type="EMBL" id="CAI8008424.1"/>
    </source>
</evidence>
<evidence type="ECO:0000256" key="3">
    <source>
        <dbReference type="ARBA" id="ARBA00007630"/>
    </source>
</evidence>
<evidence type="ECO:0000256" key="8">
    <source>
        <dbReference type="ARBA" id="ARBA00022603"/>
    </source>
</evidence>
<feature type="domain" description="tRNA methyltransferase TRMD/TRM10-type" evidence="16">
    <location>
        <begin position="1"/>
        <end position="222"/>
    </location>
</feature>
<evidence type="ECO:0000256" key="7">
    <source>
        <dbReference type="ARBA" id="ARBA00022490"/>
    </source>
</evidence>
<dbReference type="FunFam" id="1.10.1270.20:FF:000001">
    <property type="entry name" value="tRNA (guanine-N(1)-)-methyltransferase"/>
    <property type="match status" value="1"/>
</dbReference>
<comment type="catalytic activity">
    <reaction evidence="14">
        <text>guanosine(37) in tRNA + S-adenosyl-L-methionine = N(1)-methylguanosine(37) in tRNA + S-adenosyl-L-homocysteine + H(+)</text>
        <dbReference type="Rhea" id="RHEA:36899"/>
        <dbReference type="Rhea" id="RHEA-COMP:10145"/>
        <dbReference type="Rhea" id="RHEA-COMP:10147"/>
        <dbReference type="ChEBI" id="CHEBI:15378"/>
        <dbReference type="ChEBI" id="CHEBI:57856"/>
        <dbReference type="ChEBI" id="CHEBI:59789"/>
        <dbReference type="ChEBI" id="CHEBI:73542"/>
        <dbReference type="ChEBI" id="CHEBI:74269"/>
        <dbReference type="EC" id="2.1.1.228"/>
    </reaction>
</comment>
<evidence type="ECO:0000256" key="6">
    <source>
        <dbReference type="ARBA" id="ARBA00014679"/>
    </source>
</evidence>
<keyword evidence="18" id="KW-1185">Reference proteome</keyword>
<dbReference type="HAMAP" id="MF_00605">
    <property type="entry name" value="TrmD"/>
    <property type="match status" value="1"/>
</dbReference>
<dbReference type="PANTHER" id="PTHR46417:SF1">
    <property type="entry name" value="TRNA (GUANINE-N(1)-)-METHYLTRANSFERASE"/>
    <property type="match status" value="1"/>
</dbReference>
<feature type="compositionally biased region" description="Basic residues" evidence="15">
    <location>
        <begin position="272"/>
        <end position="281"/>
    </location>
</feature>
<protein>
    <recommendedName>
        <fullName evidence="6">tRNA (guanine-N(1)-)-methyltransferase</fullName>
        <ecNumber evidence="5">2.1.1.228</ecNumber>
    </recommendedName>
    <alternativeName>
        <fullName evidence="12">M1G-methyltransferase</fullName>
    </alternativeName>
    <alternativeName>
        <fullName evidence="13">tRNA [GM37] methyltransferase</fullName>
    </alternativeName>
</protein>
<gene>
    <name evidence="17" type="ORF">GBAR_LOCUS5772</name>
</gene>
<dbReference type="EC" id="2.1.1.228" evidence="5"/>
<dbReference type="Gene3D" id="3.40.1280.10">
    <property type="match status" value="1"/>
</dbReference>
<comment type="function">
    <text evidence="1">Specifically methylates guanosine-37 in various tRNAs.</text>
</comment>
<evidence type="ECO:0000313" key="18">
    <source>
        <dbReference type="Proteomes" id="UP001174909"/>
    </source>
</evidence>
<dbReference type="InterPro" id="IPR023148">
    <property type="entry name" value="tRNA_m1G_MeTrfase_C_sf"/>
</dbReference>
<evidence type="ECO:0000256" key="15">
    <source>
        <dbReference type="SAM" id="MobiDB-lite"/>
    </source>
</evidence>
<sequence length="385" mass="42774">MRFHVLTLFPEAFAQPLQFSIVARAVQRGQINIDVADIRDYTHDAHGTADDYQFGGGHGMVMKPEPVFEAAEATLSGYDAVILTTPQGELLTQKLVEELASSPAIAIICGHYAGVDERIAEGLATRPVSIGDYVLTGGELPAMIIIDAVTRLLPGVVGSPESVAGDSITTGLLQHPLYTRPAEFRGMTVPEVLLSGHHAEIDRWRRRKSLERTLEHRPDLLSTASLTNDDRRYLAGLGYAPPDAGQRHLPPAPVRLFRPRRGQDDHRLPLPRPRRRARRGLCSRLPLRQLQHGHADGALPPRTRDPAHHHRRRLRRLRRHHQGLSPRPRRLPRARKPLRADRRCPPAFAFPGPGRGHAHRRGRGPTTLKDIPFQNAPAGGAQTLY</sequence>
<feature type="compositionally biased region" description="Basic residues" evidence="15">
    <location>
        <begin position="307"/>
        <end position="337"/>
    </location>
</feature>
<dbReference type="InterPro" id="IPR029028">
    <property type="entry name" value="Alpha/beta_knot_MTases"/>
</dbReference>
<dbReference type="CDD" id="cd18080">
    <property type="entry name" value="TrmD-like"/>
    <property type="match status" value="1"/>
</dbReference>
<keyword evidence="7" id="KW-0963">Cytoplasm</keyword>
<keyword evidence="8" id="KW-0489">Methyltransferase</keyword>
<evidence type="ECO:0000256" key="4">
    <source>
        <dbReference type="ARBA" id="ARBA00011738"/>
    </source>
</evidence>
<comment type="caution">
    <text evidence="17">The sequence shown here is derived from an EMBL/GenBank/DDBJ whole genome shotgun (WGS) entry which is preliminary data.</text>
</comment>
<evidence type="ECO:0000256" key="9">
    <source>
        <dbReference type="ARBA" id="ARBA00022679"/>
    </source>
</evidence>
<dbReference type="SUPFAM" id="SSF75217">
    <property type="entry name" value="alpha/beta knot"/>
    <property type="match status" value="1"/>
</dbReference>
<dbReference type="GO" id="GO:0052906">
    <property type="term" value="F:tRNA (guanine(37)-N1)-methyltransferase activity"/>
    <property type="evidence" value="ECO:0007669"/>
    <property type="project" value="UniProtKB-EC"/>
</dbReference>
<dbReference type="PANTHER" id="PTHR46417">
    <property type="entry name" value="TRNA (GUANINE-N(1)-)-METHYLTRANSFERASE"/>
    <property type="match status" value="1"/>
</dbReference>
<feature type="region of interest" description="Disordered" evidence="15">
    <location>
        <begin position="239"/>
        <end position="385"/>
    </location>
</feature>
<dbReference type="NCBIfam" id="NF000648">
    <property type="entry name" value="PRK00026.1"/>
    <property type="match status" value="1"/>
</dbReference>
<dbReference type="GO" id="GO:0002939">
    <property type="term" value="P:tRNA N1-guanine methylation"/>
    <property type="evidence" value="ECO:0007669"/>
    <property type="project" value="TreeGrafter"/>
</dbReference>
<dbReference type="NCBIfam" id="TIGR00088">
    <property type="entry name" value="trmD"/>
    <property type="match status" value="1"/>
</dbReference>